<organism evidence="2 3">
    <name type="scientific">Sphaerochaeta globosa (strain ATCC BAA-1886 / DSM 22777 / Buddy)</name>
    <name type="common">Spirochaeta sp. (strain Buddy)</name>
    <dbReference type="NCBI Taxonomy" id="158189"/>
    <lineage>
        <taxon>Bacteria</taxon>
        <taxon>Pseudomonadati</taxon>
        <taxon>Spirochaetota</taxon>
        <taxon>Spirochaetia</taxon>
        <taxon>Spirochaetales</taxon>
        <taxon>Sphaerochaetaceae</taxon>
        <taxon>Sphaerochaeta</taxon>
    </lineage>
</organism>
<gene>
    <name evidence="2" type="ordered locus">SpiBuddy_2333</name>
</gene>
<accession>F0RRC8</accession>
<keyword evidence="1" id="KW-0472">Membrane</keyword>
<protein>
    <submittedName>
        <fullName evidence="2">Uncharacterized protein</fullName>
    </submittedName>
</protein>
<dbReference type="AlphaFoldDB" id="F0RRC8"/>
<dbReference type="HOGENOM" id="CLU_2398050_0_0_12"/>
<dbReference type="EMBL" id="CP002541">
    <property type="protein sequence ID" value="ADY14151.1"/>
    <property type="molecule type" value="Genomic_DNA"/>
</dbReference>
<name>F0RRC8_SPHGB</name>
<sequence>MAFRGEKTKQRVLLYSIQGARIHHPVAGVLSGIFLRIGKKYGNHKAPGNIWSWGDLLADALGVVAGGVLFWQLYYVWFFVSLRMALGSIVLYL</sequence>
<keyword evidence="1" id="KW-0812">Transmembrane</keyword>
<evidence type="ECO:0000256" key="1">
    <source>
        <dbReference type="SAM" id="Phobius"/>
    </source>
</evidence>
<feature type="transmembrane region" description="Helical" evidence="1">
    <location>
        <begin position="20"/>
        <end position="38"/>
    </location>
</feature>
<evidence type="ECO:0000313" key="3">
    <source>
        <dbReference type="Proteomes" id="UP000008466"/>
    </source>
</evidence>
<keyword evidence="3" id="KW-1185">Reference proteome</keyword>
<reference evidence="3" key="1">
    <citation type="submission" date="2011-02" db="EMBL/GenBank/DDBJ databases">
        <title>Complete sequence of Spirochaeta sp. Buddy.</title>
        <authorList>
            <person name="Lucas S."/>
            <person name="Copeland A."/>
            <person name="Lapidus A."/>
            <person name="Cheng J.-F."/>
            <person name="Goodwin L."/>
            <person name="Pitluck S."/>
            <person name="Zeytun A."/>
            <person name="Detter J.C."/>
            <person name="Han C."/>
            <person name="Tapia R."/>
            <person name="Land M."/>
            <person name="Hauser L."/>
            <person name="Kyrpides N."/>
            <person name="Ivanova N."/>
            <person name="Mikhailova N."/>
            <person name="Pagani I."/>
            <person name="Ritalahti K.M."/>
            <person name="Loeffler F.E."/>
            <person name="Woyke T."/>
        </authorList>
    </citation>
    <scope>NUCLEOTIDE SEQUENCE [LARGE SCALE GENOMIC DNA]</scope>
    <source>
        <strain evidence="3">ATCC BAA-1886 / DSM 22777 / Buddy</strain>
    </source>
</reference>
<proteinExistence type="predicted"/>
<evidence type="ECO:0000313" key="2">
    <source>
        <dbReference type="EMBL" id="ADY14151.1"/>
    </source>
</evidence>
<dbReference type="Proteomes" id="UP000008466">
    <property type="component" value="Chromosome"/>
</dbReference>
<keyword evidence="1" id="KW-1133">Transmembrane helix</keyword>
<dbReference type="KEGG" id="sbu:SpiBuddy_2333"/>